<dbReference type="Pfam" id="PF01478">
    <property type="entry name" value="Peptidase_A24"/>
    <property type="match status" value="1"/>
</dbReference>
<comment type="similarity">
    <text evidence="1">Belongs to the peptidase A24 family.</text>
</comment>
<feature type="transmembrane region" description="Helical" evidence="2">
    <location>
        <begin position="79"/>
        <end position="97"/>
    </location>
</feature>
<keyword evidence="2" id="KW-0472">Membrane</keyword>
<keyword evidence="2" id="KW-0812">Transmembrane</keyword>
<dbReference type="InterPro" id="IPR050882">
    <property type="entry name" value="Prepilin_peptidase/N-MTase"/>
</dbReference>
<dbReference type="GO" id="GO:0006465">
    <property type="term" value="P:signal peptide processing"/>
    <property type="evidence" value="ECO:0007669"/>
    <property type="project" value="TreeGrafter"/>
</dbReference>
<protein>
    <recommendedName>
        <fullName evidence="3">Prepilin type IV endopeptidase peptidase domain-containing protein</fullName>
    </recommendedName>
</protein>
<feature type="domain" description="Prepilin type IV endopeptidase peptidase" evidence="3">
    <location>
        <begin position="62"/>
        <end position="164"/>
    </location>
</feature>
<comment type="caution">
    <text evidence="4">The sequence shown here is derived from an EMBL/GenBank/DDBJ whole genome shotgun (WGS) entry which is preliminary data.</text>
</comment>
<feature type="transmembrane region" description="Helical" evidence="2">
    <location>
        <begin position="31"/>
        <end position="49"/>
    </location>
</feature>
<dbReference type="GO" id="GO:0005886">
    <property type="term" value="C:plasma membrane"/>
    <property type="evidence" value="ECO:0007669"/>
    <property type="project" value="TreeGrafter"/>
</dbReference>
<evidence type="ECO:0000256" key="2">
    <source>
        <dbReference type="SAM" id="Phobius"/>
    </source>
</evidence>
<feature type="transmembrane region" description="Helical" evidence="2">
    <location>
        <begin position="151"/>
        <end position="170"/>
    </location>
</feature>
<evidence type="ECO:0000259" key="3">
    <source>
        <dbReference type="Pfam" id="PF01478"/>
    </source>
</evidence>
<dbReference type="GO" id="GO:0004190">
    <property type="term" value="F:aspartic-type endopeptidase activity"/>
    <property type="evidence" value="ECO:0007669"/>
    <property type="project" value="InterPro"/>
</dbReference>
<accession>E6PE26</accession>
<dbReference type="PANTHER" id="PTHR30487:SF0">
    <property type="entry name" value="PREPILIN LEADER PEPTIDASE_N-METHYLTRANSFERASE-RELATED"/>
    <property type="match status" value="1"/>
</dbReference>
<name>E6PE26_9ZZZZ</name>
<proteinExistence type="inferred from homology"/>
<evidence type="ECO:0000256" key="1">
    <source>
        <dbReference type="ARBA" id="ARBA00005801"/>
    </source>
</evidence>
<feature type="transmembrane region" description="Helical" evidence="2">
    <location>
        <begin position="177"/>
        <end position="194"/>
    </location>
</feature>
<dbReference type="PANTHER" id="PTHR30487">
    <property type="entry name" value="TYPE 4 PREPILIN-LIKE PROTEINS LEADER PEPTIDE-PROCESSING ENZYME"/>
    <property type="match status" value="1"/>
</dbReference>
<organism evidence="4">
    <name type="scientific">mine drainage metagenome</name>
    <dbReference type="NCBI Taxonomy" id="410659"/>
    <lineage>
        <taxon>unclassified sequences</taxon>
        <taxon>metagenomes</taxon>
        <taxon>ecological metagenomes</taxon>
    </lineage>
</organism>
<keyword evidence="2" id="KW-1133">Transmembrane helix</keyword>
<sequence length="197" mass="20128">MVFVACSAAIAFGLTELLAYAGLRGLIADSMHSGPAALIVVLVSTLVCLHFQAARATIESVILCSSLASLAMVDLRSGYVPNLALLPLIALAIFHLAGGSELFTGIFGALLVGGIALALHVLGNGVSFGLGDVKLLALLGGILGPERSLMLLGYAFIIGAGIGLTLLVLGRVARRDALPFVPMLGLAFLWQAAAHAL</sequence>
<gene>
    <name evidence="4" type="ORF">CARN1_1814</name>
</gene>
<dbReference type="AlphaFoldDB" id="E6PE26"/>
<dbReference type="Gene3D" id="1.20.120.1220">
    <property type="match status" value="1"/>
</dbReference>
<dbReference type="EMBL" id="CABL01000002">
    <property type="protein sequence ID" value="CBH74711.1"/>
    <property type="molecule type" value="Genomic_DNA"/>
</dbReference>
<feature type="transmembrane region" description="Helical" evidence="2">
    <location>
        <begin position="109"/>
        <end position="131"/>
    </location>
</feature>
<reference evidence="4" key="1">
    <citation type="submission" date="2009-10" db="EMBL/GenBank/DDBJ databases">
        <title>Diversity of trophic interactions inside an arsenic-rich microbial ecosystem.</title>
        <authorList>
            <person name="Bertin P.N."/>
            <person name="Heinrich-Salmeron A."/>
            <person name="Pelletier E."/>
            <person name="Goulhen-Chollet F."/>
            <person name="Arsene-Ploetze F."/>
            <person name="Gallien S."/>
            <person name="Calteau A."/>
            <person name="Vallenet D."/>
            <person name="Casiot C."/>
            <person name="Chane-Woon-Ming B."/>
            <person name="Giloteaux L."/>
            <person name="Barakat M."/>
            <person name="Bonnefoy V."/>
            <person name="Bruneel O."/>
            <person name="Chandler M."/>
            <person name="Cleiss J."/>
            <person name="Duran R."/>
            <person name="Elbaz-Poulichet F."/>
            <person name="Fonknechten N."/>
            <person name="Lauga B."/>
            <person name="Mornico D."/>
            <person name="Ortet P."/>
            <person name="Schaeffer C."/>
            <person name="Siguier P."/>
            <person name="Alexander Thil Smith A."/>
            <person name="Van Dorsselaer A."/>
            <person name="Weissenbach J."/>
            <person name="Medigue C."/>
            <person name="Le Paslier D."/>
        </authorList>
    </citation>
    <scope>NUCLEOTIDE SEQUENCE</scope>
</reference>
<dbReference type="InterPro" id="IPR000045">
    <property type="entry name" value="Prepilin_IV_endopep_pep"/>
</dbReference>
<evidence type="ECO:0000313" key="4">
    <source>
        <dbReference type="EMBL" id="CBH74711.1"/>
    </source>
</evidence>